<dbReference type="AlphaFoldDB" id="A0A2X2D0Z4"/>
<protein>
    <submittedName>
        <fullName evidence="1">Uncharacterized protein</fullName>
    </submittedName>
</protein>
<dbReference type="Proteomes" id="UP000250443">
    <property type="component" value="Unassembled WGS sequence"/>
</dbReference>
<reference evidence="1 2" key="1">
    <citation type="submission" date="2018-06" db="EMBL/GenBank/DDBJ databases">
        <authorList>
            <consortium name="Pathogen Informatics"/>
            <person name="Doyle S."/>
        </authorList>
    </citation>
    <scope>NUCLEOTIDE SEQUENCE [LARGE SCALE GENOMIC DNA]</scope>
    <source>
        <strain evidence="1 2">NCTC11842</strain>
    </source>
</reference>
<gene>
    <name evidence="1" type="ORF">NCTC11842_04779</name>
</gene>
<proteinExistence type="predicted"/>
<evidence type="ECO:0000313" key="1">
    <source>
        <dbReference type="EMBL" id="SPZ12984.1"/>
    </source>
</evidence>
<accession>A0A2X2D0Z4</accession>
<evidence type="ECO:0000313" key="2">
    <source>
        <dbReference type="Proteomes" id="UP000250443"/>
    </source>
</evidence>
<name>A0A2X2D0Z4_PSELU</name>
<sequence length="52" mass="6024">MLLLTRLKSLTASTAAARYDFKTRLYGGFFMGVGFWRGHYPVQSICRKTSYR</sequence>
<dbReference type="EMBL" id="UAUF01000014">
    <property type="protein sequence ID" value="SPZ12984.1"/>
    <property type="molecule type" value="Genomic_DNA"/>
</dbReference>
<organism evidence="1 2">
    <name type="scientific">Pseudomonas luteola</name>
    <dbReference type="NCBI Taxonomy" id="47886"/>
    <lineage>
        <taxon>Bacteria</taxon>
        <taxon>Pseudomonadati</taxon>
        <taxon>Pseudomonadota</taxon>
        <taxon>Gammaproteobacteria</taxon>
        <taxon>Pseudomonadales</taxon>
        <taxon>Pseudomonadaceae</taxon>
        <taxon>Pseudomonas</taxon>
    </lineage>
</organism>